<dbReference type="Proteomes" id="UP000186666">
    <property type="component" value="Unassembled WGS sequence"/>
</dbReference>
<comment type="caution">
    <text evidence="1">The sequence shown here is derived from an EMBL/GenBank/DDBJ whole genome shotgun (WGS) entry which is preliminary data.</text>
</comment>
<sequence length="149" mass="16381">MPMSAILIANDAESWYESGMVKDVMIRGNRFIECGDSKNPVIYISPENSDVSVRLPVHSNIHIENNVIIMKDATILSAKSTQNLTFNNNDITAVGDHSKFTAPIIQLTACSEVTIADNRFIGEGINKSLLVQSMPLENVTVTLQQGLQF</sequence>
<accession>A0ABY1KBZ5</accession>
<keyword evidence="2" id="KW-1185">Reference proteome</keyword>
<gene>
    <name evidence="1" type="ORF">SAMN05421578_12010</name>
</gene>
<organism evidence="1 2">
    <name type="scientific">Paenibacillus macquariensis</name>
    <dbReference type="NCBI Taxonomy" id="948756"/>
    <lineage>
        <taxon>Bacteria</taxon>
        <taxon>Bacillati</taxon>
        <taxon>Bacillota</taxon>
        <taxon>Bacilli</taxon>
        <taxon>Bacillales</taxon>
        <taxon>Paenibacillaceae</taxon>
        <taxon>Paenibacillus</taxon>
    </lineage>
</organism>
<dbReference type="EMBL" id="FTNK01000020">
    <property type="protein sequence ID" value="SIR57930.1"/>
    <property type="molecule type" value="Genomic_DNA"/>
</dbReference>
<protein>
    <submittedName>
        <fullName evidence="1">Right handed beta helix region</fullName>
    </submittedName>
</protein>
<evidence type="ECO:0000313" key="1">
    <source>
        <dbReference type="EMBL" id="SIR57930.1"/>
    </source>
</evidence>
<reference evidence="1 2" key="1">
    <citation type="submission" date="2017-01" db="EMBL/GenBank/DDBJ databases">
        <authorList>
            <person name="Varghese N."/>
            <person name="Submissions S."/>
        </authorList>
    </citation>
    <scope>NUCLEOTIDE SEQUENCE [LARGE SCALE GENOMIC DNA]</scope>
    <source>
        <strain evidence="1 2">ATCC 23464</strain>
    </source>
</reference>
<dbReference type="InterPro" id="IPR012334">
    <property type="entry name" value="Pectin_lyas_fold"/>
</dbReference>
<dbReference type="Gene3D" id="2.160.20.10">
    <property type="entry name" value="Single-stranded right-handed beta-helix, Pectin lyase-like"/>
    <property type="match status" value="1"/>
</dbReference>
<proteinExistence type="predicted"/>
<dbReference type="InterPro" id="IPR011050">
    <property type="entry name" value="Pectin_lyase_fold/virulence"/>
</dbReference>
<dbReference type="SUPFAM" id="SSF51126">
    <property type="entry name" value="Pectin lyase-like"/>
    <property type="match status" value="1"/>
</dbReference>
<name>A0ABY1KBZ5_9BACL</name>
<evidence type="ECO:0000313" key="2">
    <source>
        <dbReference type="Proteomes" id="UP000186666"/>
    </source>
</evidence>